<sequence length="120" mass="14355">MPCCGICGTAEERETPRMDDTCDKKNTDVMKVMTLQMIQDKRRNEELRLKIERKKERKRLRKEKRRKRRQRKKIEREAKEEDSYDNDEDLPTKRSTNSNVDETSASKTDDLSKSDEKGMR</sequence>
<feature type="compositionally biased region" description="Basic and acidic residues" evidence="1">
    <location>
        <begin position="107"/>
        <end position="120"/>
    </location>
</feature>
<dbReference type="Proteomes" id="UP000549394">
    <property type="component" value="Unassembled WGS sequence"/>
</dbReference>
<feature type="compositionally biased region" description="Basic and acidic residues" evidence="1">
    <location>
        <begin position="41"/>
        <end position="54"/>
    </location>
</feature>
<protein>
    <submittedName>
        <fullName evidence="2">Uncharacterized protein</fullName>
    </submittedName>
</protein>
<feature type="compositionally biased region" description="Polar residues" evidence="1">
    <location>
        <begin position="93"/>
        <end position="106"/>
    </location>
</feature>
<evidence type="ECO:0000313" key="3">
    <source>
        <dbReference type="Proteomes" id="UP000549394"/>
    </source>
</evidence>
<evidence type="ECO:0000256" key="1">
    <source>
        <dbReference type="SAM" id="MobiDB-lite"/>
    </source>
</evidence>
<dbReference type="AlphaFoldDB" id="A0A7I8W3J3"/>
<name>A0A7I8W3J3_9ANNE</name>
<keyword evidence="3" id="KW-1185">Reference proteome</keyword>
<gene>
    <name evidence="2" type="ORF">DGYR_LOCUS10083</name>
</gene>
<organism evidence="2 3">
    <name type="scientific">Dimorphilus gyrociliatus</name>
    <dbReference type="NCBI Taxonomy" id="2664684"/>
    <lineage>
        <taxon>Eukaryota</taxon>
        <taxon>Metazoa</taxon>
        <taxon>Spiralia</taxon>
        <taxon>Lophotrochozoa</taxon>
        <taxon>Annelida</taxon>
        <taxon>Polychaeta</taxon>
        <taxon>Polychaeta incertae sedis</taxon>
        <taxon>Dinophilidae</taxon>
        <taxon>Dimorphilus</taxon>
    </lineage>
</organism>
<feature type="compositionally biased region" description="Basic residues" evidence="1">
    <location>
        <begin position="55"/>
        <end position="73"/>
    </location>
</feature>
<dbReference type="EMBL" id="CAJFCJ010000016">
    <property type="protein sequence ID" value="CAD5122255.1"/>
    <property type="molecule type" value="Genomic_DNA"/>
</dbReference>
<feature type="region of interest" description="Disordered" evidence="1">
    <location>
        <begin position="41"/>
        <end position="120"/>
    </location>
</feature>
<accession>A0A7I8W3J3</accession>
<evidence type="ECO:0000313" key="2">
    <source>
        <dbReference type="EMBL" id="CAD5122255.1"/>
    </source>
</evidence>
<reference evidence="2 3" key="1">
    <citation type="submission" date="2020-08" db="EMBL/GenBank/DDBJ databases">
        <authorList>
            <person name="Hejnol A."/>
        </authorList>
    </citation>
    <scope>NUCLEOTIDE SEQUENCE [LARGE SCALE GENOMIC DNA]</scope>
</reference>
<comment type="caution">
    <text evidence="2">The sequence shown here is derived from an EMBL/GenBank/DDBJ whole genome shotgun (WGS) entry which is preliminary data.</text>
</comment>
<proteinExistence type="predicted"/>